<comment type="caution">
    <text evidence="5">Lacks conserved residue(s) required for the propagation of feature annotation.</text>
</comment>
<dbReference type="PROSITE" id="PS50095">
    <property type="entry name" value="PLAT"/>
    <property type="match status" value="1"/>
</dbReference>
<dbReference type="GO" id="GO:0016702">
    <property type="term" value="F:oxidoreductase activity, acting on single donors with incorporation of molecular oxygen, incorporation of two atoms of oxygen"/>
    <property type="evidence" value="ECO:0007669"/>
    <property type="project" value="InterPro"/>
</dbReference>
<evidence type="ECO:0000313" key="8">
    <source>
        <dbReference type="EMBL" id="KAF3852550.1"/>
    </source>
</evidence>
<dbReference type="InterPro" id="IPR001024">
    <property type="entry name" value="PLAT/LH2_dom"/>
</dbReference>
<evidence type="ECO:0000256" key="5">
    <source>
        <dbReference type="PROSITE-ProRule" id="PRU00152"/>
    </source>
</evidence>
<evidence type="ECO:0000259" key="6">
    <source>
        <dbReference type="PROSITE" id="PS50095"/>
    </source>
</evidence>
<evidence type="ECO:0000256" key="4">
    <source>
        <dbReference type="ARBA" id="ARBA00023098"/>
    </source>
</evidence>
<dbReference type="Proteomes" id="UP000518266">
    <property type="component" value="Unassembled WGS sequence"/>
</dbReference>
<dbReference type="GO" id="GO:0034440">
    <property type="term" value="P:lipid oxidation"/>
    <property type="evidence" value="ECO:0007669"/>
    <property type="project" value="InterPro"/>
</dbReference>
<dbReference type="SUPFAM" id="SSF48484">
    <property type="entry name" value="Lipoxigenase"/>
    <property type="match status" value="1"/>
</dbReference>
<evidence type="ECO:0008006" key="10">
    <source>
        <dbReference type="Google" id="ProtNLM"/>
    </source>
</evidence>
<sequence length="290" mass="32143">MAENGEYNSLLNRIVLRFGEKMVDYKVTVSTGTTVNATTTNHIHIKLVGTDGESDRTRLSCITGPLAFIAGKVSTFTVSCPVSVGKLILIELDKKNPVVLPEVDWFPAKVEVESPDGETYIFPIYRWITDSEVQRFREGTGIPKGLSSVAELVKFVTMVLFTCSAQHSAVNDGQFDYGGWMPNTPISLQLPPPTSKGTTSEATMLNTLPDIGTSAQGMATLWLLSKPPFDFVPLGQFPEEHFTEEIPWELIKDFRGELEVLTTVISVRNRKLEIPYTYMDPADMENSVTI</sequence>
<evidence type="ECO:0000313" key="9">
    <source>
        <dbReference type="Proteomes" id="UP000518266"/>
    </source>
</evidence>
<organism evidence="8 9">
    <name type="scientific">Dissostichus mawsoni</name>
    <name type="common">Antarctic cod</name>
    <dbReference type="NCBI Taxonomy" id="36200"/>
    <lineage>
        <taxon>Eukaryota</taxon>
        <taxon>Metazoa</taxon>
        <taxon>Chordata</taxon>
        <taxon>Craniata</taxon>
        <taxon>Vertebrata</taxon>
        <taxon>Euteleostomi</taxon>
        <taxon>Actinopterygii</taxon>
        <taxon>Neopterygii</taxon>
        <taxon>Teleostei</taxon>
        <taxon>Neoteleostei</taxon>
        <taxon>Acanthomorphata</taxon>
        <taxon>Eupercaria</taxon>
        <taxon>Perciformes</taxon>
        <taxon>Notothenioidei</taxon>
        <taxon>Nototheniidae</taxon>
        <taxon>Dissostichus</taxon>
    </lineage>
</organism>
<keyword evidence="3" id="KW-0560">Oxidoreductase</keyword>
<dbReference type="GO" id="GO:0046872">
    <property type="term" value="F:metal ion binding"/>
    <property type="evidence" value="ECO:0007669"/>
    <property type="project" value="UniProtKB-KW"/>
</dbReference>
<comment type="caution">
    <text evidence="8">The sequence shown here is derived from an EMBL/GenBank/DDBJ whole genome shotgun (WGS) entry which is preliminary data.</text>
</comment>
<dbReference type="PROSITE" id="PS51393">
    <property type="entry name" value="LIPOXYGENASE_3"/>
    <property type="match status" value="1"/>
</dbReference>
<dbReference type="EMBL" id="JAAKFY010000009">
    <property type="protein sequence ID" value="KAF3852550.1"/>
    <property type="molecule type" value="Genomic_DNA"/>
</dbReference>
<dbReference type="PANTHER" id="PTHR11771">
    <property type="entry name" value="LIPOXYGENASE"/>
    <property type="match status" value="1"/>
</dbReference>
<dbReference type="InterPro" id="IPR013819">
    <property type="entry name" value="LipOase_C"/>
</dbReference>
<evidence type="ECO:0000256" key="2">
    <source>
        <dbReference type="ARBA" id="ARBA00022964"/>
    </source>
</evidence>
<keyword evidence="1" id="KW-0479">Metal-binding</keyword>
<feature type="domain" description="Lipoxygenase" evidence="7">
    <location>
        <begin position="127"/>
        <end position="290"/>
    </location>
</feature>
<evidence type="ECO:0000256" key="3">
    <source>
        <dbReference type="ARBA" id="ARBA00023002"/>
    </source>
</evidence>
<gene>
    <name evidence="8" type="ORF">F7725_005905</name>
</gene>
<dbReference type="Pfam" id="PF01477">
    <property type="entry name" value="PLAT"/>
    <property type="match status" value="1"/>
</dbReference>
<dbReference type="SUPFAM" id="SSF49723">
    <property type="entry name" value="Lipase/lipooxygenase domain (PLAT/LH2 domain)"/>
    <property type="match status" value="1"/>
</dbReference>
<feature type="domain" description="PLAT" evidence="6">
    <location>
        <begin position="23"/>
        <end position="142"/>
    </location>
</feature>
<reference evidence="8 9" key="1">
    <citation type="submission" date="2020-03" db="EMBL/GenBank/DDBJ databases">
        <title>Dissostichus mawsoni Genome sequencing and assembly.</title>
        <authorList>
            <person name="Park H."/>
        </authorList>
    </citation>
    <scope>NUCLEOTIDE SEQUENCE [LARGE SCALE GENOMIC DNA]</scope>
    <source>
        <strain evidence="8">DM0001</strain>
        <tissue evidence="8">Muscle</tissue>
    </source>
</reference>
<proteinExistence type="predicted"/>
<dbReference type="InterPro" id="IPR036226">
    <property type="entry name" value="LipOase_C_sf"/>
</dbReference>
<evidence type="ECO:0000256" key="1">
    <source>
        <dbReference type="ARBA" id="ARBA00022723"/>
    </source>
</evidence>
<dbReference type="Gene3D" id="1.20.245.10">
    <property type="entry name" value="Lipoxygenase-1, Domain 5"/>
    <property type="match status" value="1"/>
</dbReference>
<dbReference type="SMART" id="SM00308">
    <property type="entry name" value="LH2"/>
    <property type="match status" value="1"/>
</dbReference>
<protein>
    <recommendedName>
        <fullName evidence="10">Lipoxygenase domain-containing protein</fullName>
    </recommendedName>
</protein>
<dbReference type="InterPro" id="IPR036392">
    <property type="entry name" value="PLAT/LH2_dom_sf"/>
</dbReference>
<evidence type="ECO:0000259" key="7">
    <source>
        <dbReference type="PROSITE" id="PS51393"/>
    </source>
</evidence>
<dbReference type="AlphaFoldDB" id="A0A7J5YSZ5"/>
<name>A0A7J5YSZ5_DISMA</name>
<dbReference type="OrthoDB" id="407298at2759"/>
<dbReference type="Pfam" id="PF00305">
    <property type="entry name" value="Lipoxygenase"/>
    <property type="match status" value="1"/>
</dbReference>
<dbReference type="InterPro" id="IPR000907">
    <property type="entry name" value="LipOase"/>
</dbReference>
<accession>A0A7J5YSZ5</accession>
<keyword evidence="4" id="KW-0443">Lipid metabolism</keyword>
<keyword evidence="9" id="KW-1185">Reference proteome</keyword>
<keyword evidence="2" id="KW-0223">Dioxygenase</keyword>